<protein>
    <submittedName>
        <fullName evidence="3">HAD-IIA family hydrolase</fullName>
    </submittedName>
</protein>
<dbReference type="NCBIfam" id="TIGR01549">
    <property type="entry name" value="HAD-SF-IA-v1"/>
    <property type="match status" value="1"/>
</dbReference>
<dbReference type="PROSITE" id="PS00893">
    <property type="entry name" value="NUDIX_BOX"/>
    <property type="match status" value="1"/>
</dbReference>
<dbReference type="SUPFAM" id="SSF56784">
    <property type="entry name" value="HAD-like"/>
    <property type="match status" value="1"/>
</dbReference>
<dbReference type="InterPro" id="IPR015797">
    <property type="entry name" value="NUDIX_hydrolase-like_dom_sf"/>
</dbReference>
<name>A0ABZ2CZL3_9BACI</name>
<reference evidence="3 4" key="1">
    <citation type="submission" date="2024-01" db="EMBL/GenBank/DDBJ databases">
        <title>Culturomics analysis of mouse respiratory tract.</title>
        <authorList>
            <person name="Phillips A.M."/>
            <person name="Collette N.M."/>
            <person name="Mageeney C.M."/>
            <person name="Sinha A."/>
            <person name="Hern K.E."/>
            <person name="Arkin A.P."/>
            <person name="Williams K.P."/>
            <person name="Branda S."/>
        </authorList>
    </citation>
    <scope>NUCLEOTIDE SEQUENCE [LARGE SCALE GENOMIC DNA]</scope>
    <source>
        <strain evidence="3 4">CP20</strain>
    </source>
</reference>
<dbReference type="InterPro" id="IPR006357">
    <property type="entry name" value="HAD-SF_hydro_IIA"/>
</dbReference>
<dbReference type="PROSITE" id="PS51462">
    <property type="entry name" value="NUDIX"/>
    <property type="match status" value="1"/>
</dbReference>
<evidence type="ECO:0000259" key="2">
    <source>
        <dbReference type="PROSITE" id="PS51462"/>
    </source>
</evidence>
<dbReference type="InterPro" id="IPR020084">
    <property type="entry name" value="NUDIX_hydrolase_CS"/>
</dbReference>
<dbReference type="InterPro" id="IPR023214">
    <property type="entry name" value="HAD_sf"/>
</dbReference>
<feature type="domain" description="Nudix hydrolase" evidence="2">
    <location>
        <begin position="273"/>
        <end position="406"/>
    </location>
</feature>
<accession>A0ABZ2CZL3</accession>
<dbReference type="NCBIfam" id="TIGR01460">
    <property type="entry name" value="HAD-SF-IIA"/>
    <property type="match status" value="1"/>
</dbReference>
<gene>
    <name evidence="3" type="ORF">V5G21_13690</name>
</gene>
<dbReference type="Gene3D" id="3.90.79.10">
    <property type="entry name" value="Nucleoside Triphosphate Pyrophosphohydrolase"/>
    <property type="match status" value="1"/>
</dbReference>
<keyword evidence="4" id="KW-1185">Reference proteome</keyword>
<dbReference type="PRINTS" id="PR00502">
    <property type="entry name" value="NUDIXFAMILY"/>
</dbReference>
<dbReference type="Proteomes" id="UP001341136">
    <property type="component" value="Chromosome"/>
</dbReference>
<dbReference type="PANTHER" id="PTHR19288:SF46">
    <property type="entry name" value="HALOACID DEHALOGENASE-LIKE HYDROLASE DOMAIN-CONTAINING PROTEIN 2"/>
    <property type="match status" value="1"/>
</dbReference>
<dbReference type="SUPFAM" id="SSF55811">
    <property type="entry name" value="Nudix"/>
    <property type="match status" value="1"/>
</dbReference>
<dbReference type="Pfam" id="PF00293">
    <property type="entry name" value="NUDIX"/>
    <property type="match status" value="1"/>
</dbReference>
<dbReference type="InterPro" id="IPR036412">
    <property type="entry name" value="HAD-like_sf"/>
</dbReference>
<dbReference type="InterPro" id="IPR006439">
    <property type="entry name" value="HAD-SF_hydro_IA"/>
</dbReference>
<organism evidence="3 4">
    <name type="scientific">Shouchella rhizosphaerae</name>
    <dbReference type="NCBI Taxonomy" id="866786"/>
    <lineage>
        <taxon>Bacteria</taxon>
        <taxon>Bacillati</taxon>
        <taxon>Bacillota</taxon>
        <taxon>Bacilli</taxon>
        <taxon>Bacillales</taxon>
        <taxon>Bacillaceae</taxon>
        <taxon>Shouchella</taxon>
    </lineage>
</organism>
<dbReference type="GO" id="GO:0016787">
    <property type="term" value="F:hydrolase activity"/>
    <property type="evidence" value="ECO:0007669"/>
    <property type="project" value="UniProtKB-KW"/>
</dbReference>
<dbReference type="RefSeq" id="WP_338465523.1">
    <property type="nucleotide sequence ID" value="NZ_CP144921.1"/>
</dbReference>
<dbReference type="Gene3D" id="3.40.50.1000">
    <property type="entry name" value="HAD superfamily/HAD-like"/>
    <property type="match status" value="2"/>
</dbReference>
<dbReference type="EMBL" id="CP144921">
    <property type="protein sequence ID" value="WWA32307.1"/>
    <property type="molecule type" value="Genomic_DNA"/>
</dbReference>
<dbReference type="Pfam" id="PF13242">
    <property type="entry name" value="Hydrolase_like"/>
    <property type="match status" value="1"/>
</dbReference>
<evidence type="ECO:0000256" key="1">
    <source>
        <dbReference type="ARBA" id="ARBA00022801"/>
    </source>
</evidence>
<keyword evidence="1 3" id="KW-0378">Hydrolase</keyword>
<dbReference type="Pfam" id="PF13344">
    <property type="entry name" value="Hydrolase_6"/>
    <property type="match status" value="1"/>
</dbReference>
<dbReference type="PANTHER" id="PTHR19288">
    <property type="entry name" value="4-NITROPHENYLPHOSPHATASE-RELATED"/>
    <property type="match status" value="1"/>
</dbReference>
<dbReference type="InterPro" id="IPR000086">
    <property type="entry name" value="NUDIX_hydrolase_dom"/>
</dbReference>
<dbReference type="InterPro" id="IPR020476">
    <property type="entry name" value="Nudix_hydrolase"/>
</dbReference>
<evidence type="ECO:0000313" key="3">
    <source>
        <dbReference type="EMBL" id="WWA32307.1"/>
    </source>
</evidence>
<sequence length="413" mass="45859">MIADKFDVFLFDLDGVVYIGPDPLPEAVESLQRLRKKQKGIRFLTNNPCTTREKTAKRLRTLGIEASCDEIITSSWVTAQYLRKENIKTAFVLGDQNLKWECQQAGIDIQDQVDVDAVVVGWDDQVSFHDIKKAANLIQKGATFIATNTDKTFPTPEGPSPAVGAIVEALRVSTAKEPLVIGKPYPHMFKEALRDFHPSSQAVMIGDTPYTDILGAHQAGIPAILIADNDFKPYPSARDLRNPDVVVPHLKSLFDDNINIKPSVTPSFSWPDNIKAGVAGIIFDKKQRVLLIKRLDNGLWGIPSGHVEPGETVEEAIIREIWEETGLKVKVNKLIGIYSEPSSQVFSYPNGKISQFITSCFECEVVGGALIKTSNETLDANYFDCDDLPSNLLPMHPMWLQDALAKEVKPFIR</sequence>
<evidence type="ECO:0000313" key="4">
    <source>
        <dbReference type="Proteomes" id="UP001341136"/>
    </source>
</evidence>
<proteinExistence type="predicted"/>